<dbReference type="PROSITE" id="PS51318">
    <property type="entry name" value="TAT"/>
    <property type="match status" value="1"/>
</dbReference>
<dbReference type="PANTHER" id="PTHR47235">
    <property type="entry name" value="BLR6548 PROTEIN"/>
    <property type="match status" value="1"/>
</dbReference>
<evidence type="ECO:0000313" key="4">
    <source>
        <dbReference type="EMBL" id="NDY93984.1"/>
    </source>
</evidence>
<dbReference type="Pfam" id="PF13458">
    <property type="entry name" value="Peripla_BP_6"/>
    <property type="match status" value="1"/>
</dbReference>
<proteinExistence type="inferred from homology"/>
<name>A0A7C9TND8_9BURK</name>
<dbReference type="CDD" id="cd06326">
    <property type="entry name" value="PBP1_ABC_ligand_binding-like"/>
    <property type="match status" value="1"/>
</dbReference>
<dbReference type="InterPro" id="IPR028081">
    <property type="entry name" value="Leu-bd"/>
</dbReference>
<evidence type="ECO:0000256" key="2">
    <source>
        <dbReference type="ARBA" id="ARBA00022729"/>
    </source>
</evidence>
<dbReference type="InterPro" id="IPR028082">
    <property type="entry name" value="Peripla_BP_I"/>
</dbReference>
<gene>
    <name evidence="4" type="ORF">G3A44_22595</name>
</gene>
<accession>A0A7C9TND8</accession>
<evidence type="ECO:0000259" key="3">
    <source>
        <dbReference type="Pfam" id="PF13458"/>
    </source>
</evidence>
<dbReference type="SUPFAM" id="SSF53822">
    <property type="entry name" value="Periplasmic binding protein-like I"/>
    <property type="match status" value="1"/>
</dbReference>
<evidence type="ECO:0000256" key="1">
    <source>
        <dbReference type="ARBA" id="ARBA00010062"/>
    </source>
</evidence>
<comment type="caution">
    <text evidence="4">The sequence shown here is derived from an EMBL/GenBank/DDBJ whole genome shotgun (WGS) entry which is preliminary data.</text>
</comment>
<comment type="similarity">
    <text evidence="1">Belongs to the leucine-binding protein family.</text>
</comment>
<evidence type="ECO:0000313" key="5">
    <source>
        <dbReference type="Proteomes" id="UP000484255"/>
    </source>
</evidence>
<keyword evidence="2" id="KW-0732">Signal</keyword>
<sequence length="386" mass="40852">MNRSTLTRRGLLQQATPLLAAMAASWGGPARAQSEAIVLGQSAALSGVAAALGTQFREGALLALEAANRQGGVGGRPVRLVSRDDSYDPQRAAENTRLLIEQDQAVALFGYTGTATTRAALPVFGAAQVPMFAPLTGAESLRNPFNPLIWHVRASYFEEAETLVGQLHLSGIRRLGVVYQDDAFGQEGLEGVRRALERRGLSAVALASLPRQGTEVEAAVRTLEAAQPGGLLLITPPGSTAAFVKAWRGRSLTHKTVALRAFSVADANQLSQALGPLGEGVGLSQVVPYPYDARRSPVAQAYVDASARATRPVTFLGLEGFIAAKALLEVLRSLEARPSRTRLVEALRSQPRLDLGGFPLAFGPKQNAGSSFVEVVALRGPQGFMR</sequence>
<dbReference type="Gene3D" id="3.40.50.2300">
    <property type="match status" value="2"/>
</dbReference>
<protein>
    <submittedName>
        <fullName evidence="4">ABC transporter substrate-binding protein</fullName>
    </submittedName>
</protein>
<dbReference type="InterPro" id="IPR006311">
    <property type="entry name" value="TAT_signal"/>
</dbReference>
<dbReference type="EMBL" id="JAAGOH010000057">
    <property type="protein sequence ID" value="NDY93984.1"/>
    <property type="molecule type" value="Genomic_DNA"/>
</dbReference>
<feature type="domain" description="Leucine-binding protein" evidence="3">
    <location>
        <begin position="37"/>
        <end position="369"/>
    </location>
</feature>
<dbReference type="PANTHER" id="PTHR47235:SF1">
    <property type="entry name" value="BLR6548 PROTEIN"/>
    <property type="match status" value="1"/>
</dbReference>
<dbReference type="Proteomes" id="UP000484255">
    <property type="component" value="Unassembled WGS sequence"/>
</dbReference>
<dbReference type="RefSeq" id="WP_163460004.1">
    <property type="nucleotide sequence ID" value="NZ_JAAGOH010000057.1"/>
</dbReference>
<keyword evidence="5" id="KW-1185">Reference proteome</keyword>
<dbReference type="AlphaFoldDB" id="A0A7C9TND8"/>
<organism evidence="4 5">
    <name type="scientific">Ideonella livida</name>
    <dbReference type="NCBI Taxonomy" id="2707176"/>
    <lineage>
        <taxon>Bacteria</taxon>
        <taxon>Pseudomonadati</taxon>
        <taxon>Pseudomonadota</taxon>
        <taxon>Betaproteobacteria</taxon>
        <taxon>Burkholderiales</taxon>
        <taxon>Sphaerotilaceae</taxon>
        <taxon>Ideonella</taxon>
    </lineage>
</organism>
<reference evidence="4 5" key="1">
    <citation type="submission" date="2020-02" db="EMBL/GenBank/DDBJ databases">
        <title>Ideonella bacterium strain TBM-1.</title>
        <authorList>
            <person name="Chen W.-M."/>
        </authorList>
    </citation>
    <scope>NUCLEOTIDE SEQUENCE [LARGE SCALE GENOMIC DNA]</scope>
    <source>
        <strain evidence="4 5">TBM-1</strain>
    </source>
</reference>